<name>A0A067MSK6_BOTB1</name>
<dbReference type="EMBL" id="KL198021">
    <property type="protein sequence ID" value="KDQ18723.1"/>
    <property type="molecule type" value="Genomic_DNA"/>
</dbReference>
<keyword evidence="3" id="KW-1185">Reference proteome</keyword>
<feature type="chain" id="PRO_5001641521" evidence="1">
    <location>
        <begin position="19"/>
        <end position="221"/>
    </location>
</feature>
<reference evidence="3" key="1">
    <citation type="journal article" date="2014" name="Proc. Natl. Acad. Sci. U.S.A.">
        <title>Extensive sampling of basidiomycete genomes demonstrates inadequacy of the white-rot/brown-rot paradigm for wood decay fungi.</title>
        <authorList>
            <person name="Riley R."/>
            <person name="Salamov A.A."/>
            <person name="Brown D.W."/>
            <person name="Nagy L.G."/>
            <person name="Floudas D."/>
            <person name="Held B.W."/>
            <person name="Levasseur A."/>
            <person name="Lombard V."/>
            <person name="Morin E."/>
            <person name="Otillar R."/>
            <person name="Lindquist E.A."/>
            <person name="Sun H."/>
            <person name="LaButti K.M."/>
            <person name="Schmutz J."/>
            <person name="Jabbour D."/>
            <person name="Luo H."/>
            <person name="Baker S.E."/>
            <person name="Pisabarro A.G."/>
            <person name="Walton J.D."/>
            <person name="Blanchette R.A."/>
            <person name="Henrissat B."/>
            <person name="Martin F."/>
            <person name="Cullen D."/>
            <person name="Hibbett D.S."/>
            <person name="Grigoriev I.V."/>
        </authorList>
    </citation>
    <scope>NUCLEOTIDE SEQUENCE [LARGE SCALE GENOMIC DNA]</scope>
    <source>
        <strain evidence="3">FD-172 SS1</strain>
    </source>
</reference>
<accession>A0A067MSK6</accession>
<evidence type="ECO:0000313" key="2">
    <source>
        <dbReference type="EMBL" id="KDQ18723.1"/>
    </source>
</evidence>
<protein>
    <submittedName>
        <fullName evidence="2">Uncharacterized protein</fullName>
    </submittedName>
</protein>
<proteinExistence type="predicted"/>
<keyword evidence="1" id="KW-0732">Signal</keyword>
<dbReference type="AlphaFoldDB" id="A0A067MSK6"/>
<evidence type="ECO:0000313" key="3">
    <source>
        <dbReference type="Proteomes" id="UP000027195"/>
    </source>
</evidence>
<evidence type="ECO:0000256" key="1">
    <source>
        <dbReference type="SAM" id="SignalP"/>
    </source>
</evidence>
<dbReference type="HOGENOM" id="CLU_1250477_0_0_1"/>
<feature type="signal peptide" evidence="1">
    <location>
        <begin position="1"/>
        <end position="18"/>
    </location>
</feature>
<organism evidence="2 3">
    <name type="scientific">Botryobasidium botryosum (strain FD-172 SS1)</name>
    <dbReference type="NCBI Taxonomy" id="930990"/>
    <lineage>
        <taxon>Eukaryota</taxon>
        <taxon>Fungi</taxon>
        <taxon>Dikarya</taxon>
        <taxon>Basidiomycota</taxon>
        <taxon>Agaricomycotina</taxon>
        <taxon>Agaricomycetes</taxon>
        <taxon>Cantharellales</taxon>
        <taxon>Botryobasidiaceae</taxon>
        <taxon>Botryobasidium</taxon>
    </lineage>
</organism>
<dbReference type="InParanoid" id="A0A067MSK6"/>
<gene>
    <name evidence="2" type="ORF">BOTBODRAFT_171504</name>
</gene>
<sequence>MHLSYAAILFGLASTALSKVSIVYPPARDQARPALKSACSPAISAYLKAHPGADLADIREAHGEEAIPAECALEWCGGYQASDNPKAVLKLLSSERTNITIDYTIPEKSSPEHDGDVFVPSLSIIRDGQRISMLDQYGSFDAGKAINGSQVLPYWSFDNMLKDQKLKYGDCAGPGECSISFQLFNFYHKAEKKGNQITSAVCIDLHVIWDSEMEASQRPLQ</sequence>
<dbReference type="Proteomes" id="UP000027195">
    <property type="component" value="Unassembled WGS sequence"/>
</dbReference>